<dbReference type="Gene3D" id="3.40.50.300">
    <property type="entry name" value="P-loop containing nucleotide triphosphate hydrolases"/>
    <property type="match status" value="1"/>
</dbReference>
<accession>A0A1N7AY99</accession>
<dbReference type="GO" id="GO:0016740">
    <property type="term" value="F:transferase activity"/>
    <property type="evidence" value="ECO:0007669"/>
    <property type="project" value="UniProtKB-KW"/>
</dbReference>
<dbReference type="AlphaFoldDB" id="A0A1N7AY99"/>
<name>A0A1N7AY99_9BACT</name>
<dbReference type="RefSeq" id="WP_076423139.1">
    <property type="nucleotide sequence ID" value="NZ_FTNM01000006.1"/>
</dbReference>
<sequence length="411" mass="47292">MNTTLQTLFRTLHEDGISYFLLSDFESESQSGDIDLFVAPESKSEFEKRLRTLGWFKRKEPSYHTNHHFYYSPQSELYLDVKYSLTFADGEDQCYTYSNMDQALSAAVLNAKGVYRPNGVDAILLYAAHLAYRERGRLEPKHQVYLSQYISMYQAELTAQLSQMVAGLQRWLSQGFPHNTEQLKAMLRPYFSQQRRRMVYNSKFRRYGYGMKVLFLGTDGAGKSTLIEAVEQKLNLKTNKLYLGMGENGWTSPWVKLVYNKRLKPKVLDKAFSFLKSFVVLPAELLLRQLPVKLRSRYSIVLIDRVPGAFLMDKGMGKNLLYRSILPTPDLVFFLYASPEVLVARKPAENTLERSRIDINKFRKVAELVSAGQYIGIDTSHLSISEAADAIISEIYKSRKVYDNLLTAQFN</sequence>
<dbReference type="EMBL" id="FTNM01000006">
    <property type="protein sequence ID" value="SIR44044.1"/>
    <property type="molecule type" value="Genomic_DNA"/>
</dbReference>
<organism evidence="1 2">
    <name type="scientific">Pontibacter lucknowensis</name>
    <dbReference type="NCBI Taxonomy" id="1077936"/>
    <lineage>
        <taxon>Bacteria</taxon>
        <taxon>Pseudomonadati</taxon>
        <taxon>Bacteroidota</taxon>
        <taxon>Cytophagia</taxon>
        <taxon>Cytophagales</taxon>
        <taxon>Hymenobacteraceae</taxon>
        <taxon>Pontibacter</taxon>
    </lineage>
</organism>
<keyword evidence="2" id="KW-1185">Reference proteome</keyword>
<keyword evidence="1" id="KW-0808">Transferase</keyword>
<dbReference type="Proteomes" id="UP000185924">
    <property type="component" value="Unassembled WGS sequence"/>
</dbReference>
<reference evidence="2" key="1">
    <citation type="submission" date="2017-01" db="EMBL/GenBank/DDBJ databases">
        <authorList>
            <person name="Varghese N."/>
            <person name="Submissions S."/>
        </authorList>
    </citation>
    <scope>NUCLEOTIDE SEQUENCE [LARGE SCALE GENOMIC DNA]</scope>
    <source>
        <strain evidence="2">DM9</strain>
    </source>
</reference>
<gene>
    <name evidence="1" type="ORF">SAMN05421545_3669</name>
</gene>
<dbReference type="SUPFAM" id="SSF52540">
    <property type="entry name" value="P-loop containing nucleoside triphosphate hydrolases"/>
    <property type="match status" value="1"/>
</dbReference>
<proteinExistence type="predicted"/>
<evidence type="ECO:0000313" key="2">
    <source>
        <dbReference type="Proteomes" id="UP000185924"/>
    </source>
</evidence>
<protein>
    <submittedName>
        <fullName evidence="1">Uncharacterized nucleotidyltransferase</fullName>
    </submittedName>
</protein>
<dbReference type="STRING" id="1077936.SAMN05421545_3669"/>
<evidence type="ECO:0000313" key="1">
    <source>
        <dbReference type="EMBL" id="SIR44044.1"/>
    </source>
</evidence>
<dbReference type="InterPro" id="IPR027417">
    <property type="entry name" value="P-loop_NTPase"/>
</dbReference>
<dbReference type="OrthoDB" id="6494800at2"/>